<proteinExistence type="predicted"/>
<comment type="caution">
    <text evidence="1">The sequence shown here is derived from an EMBL/GenBank/DDBJ whole genome shotgun (WGS) entry which is preliminary data.</text>
</comment>
<evidence type="ECO:0000313" key="2">
    <source>
        <dbReference type="Proteomes" id="UP001221142"/>
    </source>
</evidence>
<dbReference type="EMBL" id="JARKIF010000017">
    <property type="protein sequence ID" value="KAJ7620114.1"/>
    <property type="molecule type" value="Genomic_DNA"/>
</dbReference>
<name>A0AAD7BG31_9AGAR</name>
<keyword evidence="2" id="KW-1185">Reference proteome</keyword>
<protein>
    <submittedName>
        <fullName evidence="1">Uncharacterized protein</fullName>
    </submittedName>
</protein>
<evidence type="ECO:0000313" key="1">
    <source>
        <dbReference type="EMBL" id="KAJ7620114.1"/>
    </source>
</evidence>
<accession>A0AAD7BG31</accession>
<sequence>MPAPKAQTPPCHLFFPSALYTHYNSKLKTERAVRGSVAAWTGAALFQYVDLGCRSVKQLSDDVKVAYKTGLKERMLERFEMFPHAVSN</sequence>
<dbReference type="AlphaFoldDB" id="A0AAD7BG31"/>
<organism evidence="1 2">
    <name type="scientific">Roridomyces roridus</name>
    <dbReference type="NCBI Taxonomy" id="1738132"/>
    <lineage>
        <taxon>Eukaryota</taxon>
        <taxon>Fungi</taxon>
        <taxon>Dikarya</taxon>
        <taxon>Basidiomycota</taxon>
        <taxon>Agaricomycotina</taxon>
        <taxon>Agaricomycetes</taxon>
        <taxon>Agaricomycetidae</taxon>
        <taxon>Agaricales</taxon>
        <taxon>Marasmiineae</taxon>
        <taxon>Mycenaceae</taxon>
        <taxon>Roridomyces</taxon>
    </lineage>
</organism>
<reference evidence="1" key="1">
    <citation type="submission" date="2023-03" db="EMBL/GenBank/DDBJ databases">
        <title>Massive genome expansion in bonnet fungi (Mycena s.s.) driven by repeated elements and novel gene families across ecological guilds.</title>
        <authorList>
            <consortium name="Lawrence Berkeley National Laboratory"/>
            <person name="Harder C.B."/>
            <person name="Miyauchi S."/>
            <person name="Viragh M."/>
            <person name="Kuo A."/>
            <person name="Thoen E."/>
            <person name="Andreopoulos B."/>
            <person name="Lu D."/>
            <person name="Skrede I."/>
            <person name="Drula E."/>
            <person name="Henrissat B."/>
            <person name="Morin E."/>
            <person name="Kohler A."/>
            <person name="Barry K."/>
            <person name="LaButti K."/>
            <person name="Morin E."/>
            <person name="Salamov A."/>
            <person name="Lipzen A."/>
            <person name="Mereny Z."/>
            <person name="Hegedus B."/>
            <person name="Baldrian P."/>
            <person name="Stursova M."/>
            <person name="Weitz H."/>
            <person name="Taylor A."/>
            <person name="Grigoriev I.V."/>
            <person name="Nagy L.G."/>
            <person name="Martin F."/>
            <person name="Kauserud H."/>
        </authorList>
    </citation>
    <scope>NUCLEOTIDE SEQUENCE</scope>
    <source>
        <strain evidence="1">9284</strain>
    </source>
</reference>
<gene>
    <name evidence="1" type="ORF">FB45DRAFT_754866</name>
</gene>
<dbReference type="Proteomes" id="UP001221142">
    <property type="component" value="Unassembled WGS sequence"/>
</dbReference>